<organism evidence="1">
    <name type="scientific">marine sediment metagenome</name>
    <dbReference type="NCBI Taxonomy" id="412755"/>
    <lineage>
        <taxon>unclassified sequences</taxon>
        <taxon>metagenomes</taxon>
        <taxon>ecological metagenomes</taxon>
    </lineage>
</organism>
<reference evidence="1" key="1">
    <citation type="journal article" date="2015" name="Nature">
        <title>Complex archaea that bridge the gap between prokaryotes and eukaryotes.</title>
        <authorList>
            <person name="Spang A."/>
            <person name="Saw J.H."/>
            <person name="Jorgensen S.L."/>
            <person name="Zaremba-Niedzwiedzka K."/>
            <person name="Martijn J."/>
            <person name="Lind A.E."/>
            <person name="van Eijk R."/>
            <person name="Schleper C."/>
            <person name="Guy L."/>
            <person name="Ettema T.J."/>
        </authorList>
    </citation>
    <scope>NUCLEOTIDE SEQUENCE</scope>
</reference>
<gene>
    <name evidence="1" type="ORF">LCGC14_2632100</name>
</gene>
<sequence length="428" mass="50461">MPEEIDTSRKTVQEFVARNLDMKNEGLYKHFKADTVPLQDKVRRSKNAYFSDLKKQELLGKRTPKRKLKNIQYPDIKILVIMFRDFVGYVDKEGVIHEGQAFPPPIDVKERYLGILPHELEAFVEIWYHIKHGILFKWPRGFGKTYIFTWFMEFTLKEYAWPWLYLSSTGILSDVAFWVFKWAVKSKLLPTATAFQGSKKQTYRGFDMQNGGQFRIYDYMTEDMVGQHKWYIAMDDIVKRKWENKPSDNKNAKRQWTYSISHIKKRGLMICGTRKFQGDLLEFLENILIPKGLWVEVKTPYIMEGVFPDWAPIIGEDGFEVLWVPELYTWEEIEEAKYYNEDEDVDPYLAFQAEMMQDPKPRRGGLCEESDLVWAKERPFFKMVKMVGIGVDVSWSEGETADHTGIVSCSMWSYLQKKNDRDRGISIP</sequence>
<accession>A0A0F9A061</accession>
<name>A0A0F9A061_9ZZZZ</name>
<dbReference type="EMBL" id="LAZR01045177">
    <property type="protein sequence ID" value="KKK99503.1"/>
    <property type="molecule type" value="Genomic_DNA"/>
</dbReference>
<dbReference type="AlphaFoldDB" id="A0A0F9A061"/>
<feature type="non-terminal residue" evidence="1">
    <location>
        <position position="428"/>
    </location>
</feature>
<protein>
    <submittedName>
        <fullName evidence="1">Uncharacterized protein</fullName>
    </submittedName>
</protein>
<proteinExistence type="predicted"/>
<evidence type="ECO:0000313" key="1">
    <source>
        <dbReference type="EMBL" id="KKK99503.1"/>
    </source>
</evidence>
<comment type="caution">
    <text evidence="1">The sequence shown here is derived from an EMBL/GenBank/DDBJ whole genome shotgun (WGS) entry which is preliminary data.</text>
</comment>